<reference evidence="2 3" key="1">
    <citation type="journal article" date="2019" name="Commun. Biol.">
        <title>The bagworm genome reveals a unique fibroin gene that provides high tensile strength.</title>
        <authorList>
            <person name="Kono N."/>
            <person name="Nakamura H."/>
            <person name="Ohtoshi R."/>
            <person name="Tomita M."/>
            <person name="Numata K."/>
            <person name="Arakawa K."/>
        </authorList>
    </citation>
    <scope>NUCLEOTIDE SEQUENCE [LARGE SCALE GENOMIC DNA]</scope>
</reference>
<protein>
    <submittedName>
        <fullName evidence="2">Uncharacterized protein</fullName>
    </submittedName>
</protein>
<evidence type="ECO:0000313" key="2">
    <source>
        <dbReference type="EMBL" id="GBP95182.1"/>
    </source>
</evidence>
<gene>
    <name evidence="2" type="ORF">EVAR_67579_1</name>
</gene>
<keyword evidence="3" id="KW-1185">Reference proteome</keyword>
<dbReference type="Proteomes" id="UP000299102">
    <property type="component" value="Unassembled WGS sequence"/>
</dbReference>
<dbReference type="EMBL" id="BGZK01002595">
    <property type="protein sequence ID" value="GBP95182.1"/>
    <property type="molecule type" value="Genomic_DNA"/>
</dbReference>
<sequence>MNKQYIIISGSRLSVFGGISAGRARRPPATAAFMRRHVSSIETPRYRAHGYAGIRFKRVQYVSAGRAEGEPFVCVMEDRISYLFVGSLAAPSRLFVKKTKPFTRRPPPPGAPAPRRQPQSLAEPPLK</sequence>
<accession>A0A4C2A5V4</accession>
<evidence type="ECO:0000313" key="3">
    <source>
        <dbReference type="Proteomes" id="UP000299102"/>
    </source>
</evidence>
<proteinExistence type="predicted"/>
<feature type="region of interest" description="Disordered" evidence="1">
    <location>
        <begin position="97"/>
        <end position="127"/>
    </location>
</feature>
<name>A0A4C2A5V4_EUMVA</name>
<dbReference type="AlphaFoldDB" id="A0A4C2A5V4"/>
<organism evidence="2 3">
    <name type="scientific">Eumeta variegata</name>
    <name type="common">Bagworm moth</name>
    <name type="synonym">Eumeta japonica</name>
    <dbReference type="NCBI Taxonomy" id="151549"/>
    <lineage>
        <taxon>Eukaryota</taxon>
        <taxon>Metazoa</taxon>
        <taxon>Ecdysozoa</taxon>
        <taxon>Arthropoda</taxon>
        <taxon>Hexapoda</taxon>
        <taxon>Insecta</taxon>
        <taxon>Pterygota</taxon>
        <taxon>Neoptera</taxon>
        <taxon>Endopterygota</taxon>
        <taxon>Lepidoptera</taxon>
        <taxon>Glossata</taxon>
        <taxon>Ditrysia</taxon>
        <taxon>Tineoidea</taxon>
        <taxon>Psychidae</taxon>
        <taxon>Oiketicinae</taxon>
        <taxon>Eumeta</taxon>
    </lineage>
</organism>
<comment type="caution">
    <text evidence="2">The sequence shown here is derived from an EMBL/GenBank/DDBJ whole genome shotgun (WGS) entry which is preliminary data.</text>
</comment>
<evidence type="ECO:0000256" key="1">
    <source>
        <dbReference type="SAM" id="MobiDB-lite"/>
    </source>
</evidence>